<keyword evidence="1" id="KW-0808">Transferase</keyword>
<sequence>MPTRSSSSIREAQIKKYIIHQRIQSKERIETGLAVLVGDTHDLWPEKLLSICFALNSSTTGHIAAYLQFGCKLRTLDDVVPDLKAVLDNDNCILEIMPYLRRLAMISKRLLRDQ</sequence>
<reference evidence="1 2" key="1">
    <citation type="submission" date="2021-06" db="EMBL/GenBank/DDBJ databases">
        <title>Caerostris extrusa draft genome.</title>
        <authorList>
            <person name="Kono N."/>
            <person name="Arakawa K."/>
        </authorList>
    </citation>
    <scope>NUCLEOTIDE SEQUENCE [LARGE SCALE GENOMIC DNA]</scope>
</reference>
<keyword evidence="2" id="KW-1185">Reference proteome</keyword>
<comment type="caution">
    <text evidence="1">The sequence shown here is derived from an EMBL/GenBank/DDBJ whole genome shotgun (WGS) entry which is preliminary data.</text>
</comment>
<gene>
    <name evidence="1" type="primary">Tf2-6_132</name>
    <name evidence="1" type="ORF">CEXT_724101</name>
</gene>
<evidence type="ECO:0000313" key="1">
    <source>
        <dbReference type="EMBL" id="GIY10827.1"/>
    </source>
</evidence>
<evidence type="ECO:0000313" key="2">
    <source>
        <dbReference type="Proteomes" id="UP001054945"/>
    </source>
</evidence>
<protein>
    <submittedName>
        <fullName evidence="1">Reverse transcriptase</fullName>
    </submittedName>
</protein>
<organism evidence="1 2">
    <name type="scientific">Caerostris extrusa</name>
    <name type="common">Bark spider</name>
    <name type="synonym">Caerostris bankana</name>
    <dbReference type="NCBI Taxonomy" id="172846"/>
    <lineage>
        <taxon>Eukaryota</taxon>
        <taxon>Metazoa</taxon>
        <taxon>Ecdysozoa</taxon>
        <taxon>Arthropoda</taxon>
        <taxon>Chelicerata</taxon>
        <taxon>Arachnida</taxon>
        <taxon>Araneae</taxon>
        <taxon>Araneomorphae</taxon>
        <taxon>Entelegynae</taxon>
        <taxon>Araneoidea</taxon>
        <taxon>Araneidae</taxon>
        <taxon>Caerostris</taxon>
    </lineage>
</organism>
<dbReference type="AlphaFoldDB" id="A0AAV4QRS9"/>
<proteinExistence type="predicted"/>
<dbReference type="GO" id="GO:0003964">
    <property type="term" value="F:RNA-directed DNA polymerase activity"/>
    <property type="evidence" value="ECO:0007669"/>
    <property type="project" value="UniProtKB-KW"/>
</dbReference>
<dbReference type="Proteomes" id="UP001054945">
    <property type="component" value="Unassembled WGS sequence"/>
</dbReference>
<keyword evidence="1" id="KW-0695">RNA-directed DNA polymerase</keyword>
<name>A0AAV4QRS9_CAEEX</name>
<accession>A0AAV4QRS9</accession>
<dbReference type="EMBL" id="BPLR01006566">
    <property type="protein sequence ID" value="GIY10827.1"/>
    <property type="molecule type" value="Genomic_DNA"/>
</dbReference>
<keyword evidence="1" id="KW-0548">Nucleotidyltransferase</keyword>